<comment type="caution">
    <text evidence="3">The sequence shown here is derived from an EMBL/GenBank/DDBJ whole genome shotgun (WGS) entry which is preliminary data.</text>
</comment>
<keyword evidence="4" id="KW-1185">Reference proteome</keyword>
<evidence type="ECO:0000313" key="3">
    <source>
        <dbReference type="EMBL" id="PSJ38823.1"/>
    </source>
</evidence>
<protein>
    <submittedName>
        <fullName evidence="3">Uncharacterized protein</fullName>
    </submittedName>
</protein>
<keyword evidence="1" id="KW-0175">Coiled coil</keyword>
<proteinExistence type="predicted"/>
<feature type="compositionally biased region" description="Low complexity" evidence="2">
    <location>
        <begin position="165"/>
        <end position="175"/>
    </location>
</feature>
<gene>
    <name evidence="3" type="ORF">C7I55_15970</name>
</gene>
<feature type="compositionally biased region" description="Low complexity" evidence="2">
    <location>
        <begin position="96"/>
        <end position="109"/>
    </location>
</feature>
<organism evidence="3 4">
    <name type="scientific">Allosphingosinicella deserti</name>
    <dbReference type="NCBI Taxonomy" id="2116704"/>
    <lineage>
        <taxon>Bacteria</taxon>
        <taxon>Pseudomonadati</taxon>
        <taxon>Pseudomonadota</taxon>
        <taxon>Alphaproteobacteria</taxon>
        <taxon>Sphingomonadales</taxon>
        <taxon>Sphingomonadaceae</taxon>
        <taxon>Allosphingosinicella</taxon>
    </lineage>
</organism>
<dbReference type="OrthoDB" id="7191060at2"/>
<feature type="coiled-coil region" evidence="1">
    <location>
        <begin position="290"/>
        <end position="332"/>
    </location>
</feature>
<dbReference type="AlphaFoldDB" id="A0A2P7QLH4"/>
<evidence type="ECO:0000313" key="4">
    <source>
        <dbReference type="Proteomes" id="UP000241167"/>
    </source>
</evidence>
<feature type="region of interest" description="Disordered" evidence="2">
    <location>
        <begin position="85"/>
        <end position="230"/>
    </location>
</feature>
<dbReference type="Proteomes" id="UP000241167">
    <property type="component" value="Unassembled WGS sequence"/>
</dbReference>
<evidence type="ECO:0000256" key="1">
    <source>
        <dbReference type="SAM" id="Coils"/>
    </source>
</evidence>
<dbReference type="RefSeq" id="WP_106514016.1">
    <property type="nucleotide sequence ID" value="NZ_PXYI01000005.1"/>
</dbReference>
<feature type="compositionally biased region" description="Basic and acidic residues" evidence="2">
    <location>
        <begin position="85"/>
        <end position="95"/>
    </location>
</feature>
<feature type="region of interest" description="Disordered" evidence="2">
    <location>
        <begin position="1"/>
        <end position="38"/>
    </location>
</feature>
<name>A0A2P7QLH4_9SPHN</name>
<evidence type="ECO:0000256" key="2">
    <source>
        <dbReference type="SAM" id="MobiDB-lite"/>
    </source>
</evidence>
<accession>A0A2P7QLH4</accession>
<sequence length="334" mass="35730">MAAPWRDALKRGKAPLPPERRAGAGVATSSAPAIDPASVSPGLAALVKEREALQASIEAVRAGGAAPGGDPRFAVAPLAERRAEMRRWTDSREARGAGSAERAGRAARAPTDQSTDRPRHARNSAADQIRSIAGRMLGGLDPRATPAPPALRATPGETPGGGGTPAATDAFSAARDAARPLFNADAAPRRRAAPEPSRPRRRAEEEQSRPRRASGDPGSSGILDRAFDRWEKVRDKPRQVDAALDRARRAIPDEWAERARRAVPALGKGDGYDRRMKALLKVAVGTIDQVGEQSDKLRNLARDVRELRAADAANDEARRERAIERLKAKREEGA</sequence>
<dbReference type="EMBL" id="PXYI01000005">
    <property type="protein sequence ID" value="PSJ38823.1"/>
    <property type="molecule type" value="Genomic_DNA"/>
</dbReference>
<reference evidence="3 4" key="1">
    <citation type="submission" date="2018-03" db="EMBL/GenBank/DDBJ databases">
        <title>The draft genome of Sphingosinicella sp. GL-C-18.</title>
        <authorList>
            <person name="Liu L."/>
            <person name="Li L."/>
            <person name="Liang L."/>
            <person name="Zhang X."/>
            <person name="Wang T."/>
        </authorList>
    </citation>
    <scope>NUCLEOTIDE SEQUENCE [LARGE SCALE GENOMIC DNA]</scope>
    <source>
        <strain evidence="3 4">GL-C-18</strain>
    </source>
</reference>